<dbReference type="Gene3D" id="3.90.76.10">
    <property type="entry name" value="Dipeptide-binding Protein, Domain 1"/>
    <property type="match status" value="1"/>
</dbReference>
<comment type="similarity">
    <text evidence="2">Belongs to the bacterial solute-binding protein 5 family.</text>
</comment>
<evidence type="ECO:0000313" key="8">
    <source>
        <dbReference type="Proteomes" id="UP000196084"/>
    </source>
</evidence>
<evidence type="ECO:0000313" key="7">
    <source>
        <dbReference type="EMBL" id="OVE83285.1"/>
    </source>
</evidence>
<dbReference type="InterPro" id="IPR039424">
    <property type="entry name" value="SBP_5"/>
</dbReference>
<dbReference type="Pfam" id="PF00496">
    <property type="entry name" value="SBP_bac_5"/>
    <property type="match status" value="1"/>
</dbReference>
<sequence length="573" mass="65530">MLVAGCAGGGDDENGGGTDERPSFDPDADERVDTALIEPTTDNPTNWQYNIYNPSQEFGHSMNNDQFVWYHMERDEFTWRLIDIAEYEDDHALIDLADDRSWHSDGENVDAEDLRTKLILEDIMSGDLGAVFDDVSIAGDHQVEMDLAGTINPDVFDTSWTNLWLDTRAEQYEQFVERWEDGESIDDIRPDLENYELDDIEGHGPFEVVNVTDNLFEMELVEDHPDAANINFTRWEVHRVGSDTGEVIMGNEVDTIRNFTAEEAVLENRPDDLTVGHLPAMWGMALPFNLEHEHVGNVRVRQALAEFIDREGVASSYGPYGEAVEAPSGLVGNIDGENNPSDAWTDWITDEGADALHRYDDLERGRDLLREEGYSKDDDQWYTPDDEEFELTITMPADTTDWHPIYQTVEGQLRQEGINADVEAVDDTVYWADYYLDGDYDLASTGWTLQNSYPYFTFRMYYIIDAPFLNLEEDDVVAPPVGDPDGDLESVDVVGLLEELQTTQDEAESVELIEELAWVTNQYLPMLPLTEINDTVWFWEDEWWVPDPVEESATYQSKWPLWQFPRTGNLRAR</sequence>
<dbReference type="AlphaFoldDB" id="A0A202E4V8"/>
<dbReference type="Proteomes" id="UP000196084">
    <property type="component" value="Unassembled WGS sequence"/>
</dbReference>
<name>A0A202E4V8_9EURY</name>
<keyword evidence="4" id="KW-0732">Signal</keyword>
<dbReference type="PANTHER" id="PTHR30290:SF10">
    <property type="entry name" value="PERIPLASMIC OLIGOPEPTIDE-BINDING PROTEIN-RELATED"/>
    <property type="match status" value="1"/>
</dbReference>
<comment type="subcellular location">
    <subcellularLocation>
        <location evidence="1">Cell envelope</location>
    </subcellularLocation>
</comment>
<feature type="domain" description="Solute-binding protein family 5" evidence="6">
    <location>
        <begin position="104"/>
        <end position="462"/>
    </location>
</feature>
<organism evidence="7 8">
    <name type="scientific">Natronolimnobius baerhuensis</name>
    <dbReference type="NCBI Taxonomy" id="253108"/>
    <lineage>
        <taxon>Archaea</taxon>
        <taxon>Methanobacteriati</taxon>
        <taxon>Methanobacteriota</taxon>
        <taxon>Stenosarchaea group</taxon>
        <taxon>Halobacteria</taxon>
        <taxon>Halobacteriales</taxon>
        <taxon>Natrialbaceae</taxon>
        <taxon>Natronolimnobius</taxon>
    </lineage>
</organism>
<evidence type="ECO:0000256" key="1">
    <source>
        <dbReference type="ARBA" id="ARBA00004196"/>
    </source>
</evidence>
<dbReference type="Gene3D" id="3.40.190.10">
    <property type="entry name" value="Periplasmic binding protein-like II"/>
    <property type="match status" value="1"/>
</dbReference>
<feature type="compositionally biased region" description="Basic and acidic residues" evidence="5">
    <location>
        <begin position="18"/>
        <end position="28"/>
    </location>
</feature>
<dbReference type="SUPFAM" id="SSF53850">
    <property type="entry name" value="Periplasmic binding protein-like II"/>
    <property type="match status" value="1"/>
</dbReference>
<feature type="region of interest" description="Disordered" evidence="5">
    <location>
        <begin position="1"/>
        <end position="28"/>
    </location>
</feature>
<keyword evidence="8" id="KW-1185">Reference proteome</keyword>
<dbReference type="GO" id="GO:1904680">
    <property type="term" value="F:peptide transmembrane transporter activity"/>
    <property type="evidence" value="ECO:0007669"/>
    <property type="project" value="TreeGrafter"/>
</dbReference>
<dbReference type="InterPro" id="IPR000914">
    <property type="entry name" value="SBP_5_dom"/>
</dbReference>
<gene>
    <name evidence="7" type="ORF">B2G88_16960</name>
</gene>
<dbReference type="Gene3D" id="3.10.105.10">
    <property type="entry name" value="Dipeptide-binding Protein, Domain 3"/>
    <property type="match status" value="1"/>
</dbReference>
<dbReference type="OrthoDB" id="233597at2157"/>
<accession>A0A202E4V8</accession>
<protein>
    <recommendedName>
        <fullName evidence="6">Solute-binding protein family 5 domain-containing protein</fullName>
    </recommendedName>
</protein>
<evidence type="ECO:0000256" key="2">
    <source>
        <dbReference type="ARBA" id="ARBA00005695"/>
    </source>
</evidence>
<proteinExistence type="inferred from homology"/>
<keyword evidence="3" id="KW-0813">Transport</keyword>
<dbReference type="GO" id="GO:0015833">
    <property type="term" value="P:peptide transport"/>
    <property type="evidence" value="ECO:0007669"/>
    <property type="project" value="TreeGrafter"/>
</dbReference>
<reference evidence="7 8" key="1">
    <citation type="submission" date="2017-02" db="EMBL/GenBank/DDBJ databases">
        <title>Natronthermophilus aegyptiacus gen. nov.,sp. nov., an aerobic, extremely halophilic alkalithermophilic archaeon isolated from the athalassohaline Wadi An Natrun, Egypt.</title>
        <authorList>
            <person name="Zhao B."/>
        </authorList>
    </citation>
    <scope>NUCLEOTIDE SEQUENCE [LARGE SCALE GENOMIC DNA]</scope>
    <source>
        <strain evidence="7 8">CGMCC 1.3597</strain>
    </source>
</reference>
<evidence type="ECO:0000256" key="5">
    <source>
        <dbReference type="SAM" id="MobiDB-lite"/>
    </source>
</evidence>
<comment type="caution">
    <text evidence="7">The sequence shown here is derived from an EMBL/GenBank/DDBJ whole genome shotgun (WGS) entry which is preliminary data.</text>
</comment>
<dbReference type="PANTHER" id="PTHR30290">
    <property type="entry name" value="PERIPLASMIC BINDING COMPONENT OF ABC TRANSPORTER"/>
    <property type="match status" value="1"/>
</dbReference>
<evidence type="ECO:0000256" key="4">
    <source>
        <dbReference type="ARBA" id="ARBA00022729"/>
    </source>
</evidence>
<evidence type="ECO:0000256" key="3">
    <source>
        <dbReference type="ARBA" id="ARBA00022448"/>
    </source>
</evidence>
<evidence type="ECO:0000259" key="6">
    <source>
        <dbReference type="Pfam" id="PF00496"/>
    </source>
</evidence>
<dbReference type="EMBL" id="MWPH01000004">
    <property type="protein sequence ID" value="OVE83285.1"/>
    <property type="molecule type" value="Genomic_DNA"/>
</dbReference>